<feature type="domain" description="HNH" evidence="1">
    <location>
        <begin position="124"/>
        <end position="164"/>
    </location>
</feature>
<reference evidence="2" key="1">
    <citation type="journal article" date="2015" name="Nature">
        <title>Complex archaea that bridge the gap between prokaryotes and eukaryotes.</title>
        <authorList>
            <person name="Spang A."/>
            <person name="Saw J.H."/>
            <person name="Jorgensen S.L."/>
            <person name="Zaremba-Niedzwiedzka K."/>
            <person name="Martijn J."/>
            <person name="Lind A.E."/>
            <person name="van Eijk R."/>
            <person name="Schleper C."/>
            <person name="Guy L."/>
            <person name="Ettema T.J."/>
        </authorList>
    </citation>
    <scope>NUCLEOTIDE SEQUENCE</scope>
</reference>
<protein>
    <recommendedName>
        <fullName evidence="1">HNH domain-containing protein</fullName>
    </recommendedName>
</protein>
<dbReference type="GO" id="GO:0008270">
    <property type="term" value="F:zinc ion binding"/>
    <property type="evidence" value="ECO:0007669"/>
    <property type="project" value="InterPro"/>
</dbReference>
<dbReference type="Gene3D" id="1.10.30.50">
    <property type="match status" value="1"/>
</dbReference>
<dbReference type="GO" id="GO:0004519">
    <property type="term" value="F:endonuclease activity"/>
    <property type="evidence" value="ECO:0007669"/>
    <property type="project" value="InterPro"/>
</dbReference>
<sequence length="185" mass="21100">MVVQVFNSMNSAGGPGRSLLRACAPSQPGHRHFFGTAMAKRKKKTERCRACGAVPRCAMAQHMKAEHSGRWWTKGGQKAIVKRWKNRGKRKAGASPLRGGYLVYLKSPVWRRKAARLKRKRKCCEVCGRGNRLHVHHLTYERIGQERPSDLIVLCEDCHEGHHTGQPIDRESRRHMESLAWLSRT</sequence>
<name>A0A0F9BBC8_9ZZZZ</name>
<evidence type="ECO:0000259" key="1">
    <source>
        <dbReference type="Pfam" id="PF01844"/>
    </source>
</evidence>
<proteinExistence type="predicted"/>
<comment type="caution">
    <text evidence="2">The sequence shown here is derived from an EMBL/GenBank/DDBJ whole genome shotgun (WGS) entry which is preliminary data.</text>
</comment>
<evidence type="ECO:0000313" key="2">
    <source>
        <dbReference type="EMBL" id="KKK81746.1"/>
    </source>
</evidence>
<dbReference type="InterPro" id="IPR002711">
    <property type="entry name" value="HNH"/>
</dbReference>
<dbReference type="Pfam" id="PF01844">
    <property type="entry name" value="HNH"/>
    <property type="match status" value="1"/>
</dbReference>
<accession>A0A0F9BBC8</accession>
<dbReference type="EMBL" id="LAZR01052987">
    <property type="protein sequence ID" value="KKK81746.1"/>
    <property type="molecule type" value="Genomic_DNA"/>
</dbReference>
<organism evidence="2">
    <name type="scientific">marine sediment metagenome</name>
    <dbReference type="NCBI Taxonomy" id="412755"/>
    <lineage>
        <taxon>unclassified sequences</taxon>
        <taxon>metagenomes</taxon>
        <taxon>ecological metagenomes</taxon>
    </lineage>
</organism>
<dbReference type="AlphaFoldDB" id="A0A0F9BBC8"/>
<dbReference type="GO" id="GO:0003676">
    <property type="term" value="F:nucleic acid binding"/>
    <property type="evidence" value="ECO:0007669"/>
    <property type="project" value="InterPro"/>
</dbReference>
<gene>
    <name evidence="2" type="ORF">LCGC14_2810350</name>
</gene>